<keyword evidence="3" id="KW-1185">Reference proteome</keyword>
<reference evidence="2 3" key="1">
    <citation type="submission" date="2020-01" db="EMBL/GenBank/DDBJ databases">
        <title>Sphingomonas sp. strain CSW-10.</title>
        <authorList>
            <person name="Chen W.-M."/>
        </authorList>
    </citation>
    <scope>NUCLEOTIDE SEQUENCE [LARGE SCALE GENOMIC DNA]</scope>
    <source>
        <strain evidence="2 3">CSW-10</strain>
    </source>
</reference>
<sequence>MNSLFFLLLAMAGTDGEAQPAPAAPAWPFSASVETILTSAGTAANGVTCPQTRLELRLSWTQTPDGERRDIESDTLAPPFGENNHHACPALELASTIWLRGLPASMLTPVESNTRRQHVVTITLPPVGTATK</sequence>
<evidence type="ECO:0000313" key="2">
    <source>
        <dbReference type="EMBL" id="QJQ33434.1"/>
    </source>
</evidence>
<dbReference type="EMBL" id="CP053015">
    <property type="protein sequence ID" value="QJQ33434.1"/>
    <property type="molecule type" value="Genomic_DNA"/>
</dbReference>
<evidence type="ECO:0000313" key="3">
    <source>
        <dbReference type="Proteomes" id="UP000503018"/>
    </source>
</evidence>
<dbReference type="KEGG" id="slan:GV829_14165"/>
<feature type="region of interest" description="Disordered" evidence="1">
    <location>
        <begin position="60"/>
        <end position="81"/>
    </location>
</feature>
<evidence type="ECO:0000256" key="1">
    <source>
        <dbReference type="SAM" id="MobiDB-lite"/>
    </source>
</evidence>
<name>A0A6M4AWH0_9SPHN</name>
<organism evidence="2 3">
    <name type="scientific">Sphingomonas lacunae</name>
    <dbReference type="NCBI Taxonomy" id="2698828"/>
    <lineage>
        <taxon>Bacteria</taxon>
        <taxon>Pseudomonadati</taxon>
        <taxon>Pseudomonadota</taxon>
        <taxon>Alphaproteobacteria</taxon>
        <taxon>Sphingomonadales</taxon>
        <taxon>Sphingomonadaceae</taxon>
        <taxon>Sphingomonas</taxon>
    </lineage>
</organism>
<dbReference type="AlphaFoldDB" id="A0A6M4AWH0"/>
<accession>A0A6M4AWH0</accession>
<dbReference type="Proteomes" id="UP000503018">
    <property type="component" value="Chromosome"/>
</dbReference>
<gene>
    <name evidence="2" type="ORF">GV829_14165</name>
</gene>
<dbReference type="RefSeq" id="WP_169947691.1">
    <property type="nucleotide sequence ID" value="NZ_CP053015.1"/>
</dbReference>
<protein>
    <submittedName>
        <fullName evidence="2">Uncharacterized protein</fullName>
    </submittedName>
</protein>
<proteinExistence type="predicted"/>